<protein>
    <submittedName>
        <fullName evidence="2">Uncharacterized protein</fullName>
    </submittedName>
</protein>
<reference evidence="2" key="2">
    <citation type="submission" date="2020-09" db="EMBL/GenBank/DDBJ databases">
        <authorList>
            <person name="Sun Q."/>
            <person name="Zhou Y."/>
        </authorList>
    </citation>
    <scope>NUCLEOTIDE SEQUENCE</scope>
    <source>
        <strain evidence="2">CGMCC 1.15454</strain>
    </source>
</reference>
<dbReference type="EMBL" id="BMJD01000012">
    <property type="protein sequence ID" value="GGB41445.1"/>
    <property type="molecule type" value="Genomic_DNA"/>
</dbReference>
<dbReference type="RefSeq" id="WP_188724998.1">
    <property type="nucleotide sequence ID" value="NZ_BMJD01000012.1"/>
</dbReference>
<sequence>MSNQNQVAEKQEFSTMLTKVNNTYFPMIERQLVNNGLEMDEYSKRCVLSAITSINDALDKQGITWNHPQLDQSNITQNLLQIASLKLNAAASPNEVYFQVRNVKRKVNGKDEWKKQIEMGIEGDGNDAILSRFGRNVDQVMQHWLVREEDGFTYPGFNGLEMTPPTWQPTGKGEVIRVVYPIKKKDGTIDFHIAEREDVVKNLIAHINNNLMNETFGIAKDRYNATPDQKKKIAAKKQEILNKVKSQGLMKSLDDSELHTYISPAWRDPQSRESMIIRKMRNNIVKKIPKDFGNAFVSTNYDEATDETQRQARKEINDNANSEVLDFDQPERKVDQETGEIEDAEYSEVQEDTSEQQPDVDDNKKGDQPDVNQVIEDMEKKETQQVEAPF</sequence>
<feature type="compositionally biased region" description="Acidic residues" evidence="1">
    <location>
        <begin position="337"/>
        <end position="360"/>
    </location>
</feature>
<feature type="region of interest" description="Disordered" evidence="1">
    <location>
        <begin position="317"/>
        <end position="390"/>
    </location>
</feature>
<evidence type="ECO:0000256" key="1">
    <source>
        <dbReference type="SAM" id="MobiDB-lite"/>
    </source>
</evidence>
<proteinExistence type="predicted"/>
<accession>A0A9W5X5M7</accession>
<dbReference type="AlphaFoldDB" id="A0A9W5X5M7"/>
<evidence type="ECO:0000313" key="2">
    <source>
        <dbReference type="EMBL" id="GGB41445.1"/>
    </source>
</evidence>
<comment type="caution">
    <text evidence="2">The sequence shown here is derived from an EMBL/GenBank/DDBJ whole genome shotgun (WGS) entry which is preliminary data.</text>
</comment>
<reference evidence="2" key="1">
    <citation type="journal article" date="2014" name="Int. J. Syst. Evol. Microbiol.">
        <title>Complete genome sequence of Corynebacterium casei LMG S-19264T (=DSM 44701T), isolated from a smear-ripened cheese.</title>
        <authorList>
            <consortium name="US DOE Joint Genome Institute (JGI-PGF)"/>
            <person name="Walter F."/>
            <person name="Albersmeier A."/>
            <person name="Kalinowski J."/>
            <person name="Ruckert C."/>
        </authorList>
    </citation>
    <scope>NUCLEOTIDE SEQUENCE</scope>
    <source>
        <strain evidence="2">CGMCC 1.15454</strain>
    </source>
</reference>
<gene>
    <name evidence="2" type="ORF">GCM10011409_18720</name>
</gene>
<evidence type="ECO:0000313" key="3">
    <source>
        <dbReference type="Proteomes" id="UP000621492"/>
    </source>
</evidence>
<dbReference type="Proteomes" id="UP000621492">
    <property type="component" value="Unassembled WGS sequence"/>
</dbReference>
<keyword evidence="3" id="KW-1185">Reference proteome</keyword>
<name>A0A9W5X5M7_9BACI</name>
<organism evidence="2 3">
    <name type="scientific">Lentibacillus populi</name>
    <dbReference type="NCBI Taxonomy" id="1827502"/>
    <lineage>
        <taxon>Bacteria</taxon>
        <taxon>Bacillati</taxon>
        <taxon>Bacillota</taxon>
        <taxon>Bacilli</taxon>
        <taxon>Bacillales</taxon>
        <taxon>Bacillaceae</taxon>
        <taxon>Lentibacillus</taxon>
    </lineage>
</organism>